<evidence type="ECO:0000313" key="3">
    <source>
        <dbReference type="Proteomes" id="UP000235371"/>
    </source>
</evidence>
<keyword evidence="1" id="KW-1133">Transmembrane helix</keyword>
<dbReference type="GeneID" id="36595109"/>
<proteinExistence type="predicted"/>
<reference evidence="2 3" key="1">
    <citation type="submission" date="2016-04" db="EMBL/GenBank/DDBJ databases">
        <title>A degradative enzymes factory behind the ericoid mycorrhizal symbiosis.</title>
        <authorList>
            <consortium name="DOE Joint Genome Institute"/>
            <person name="Martino E."/>
            <person name="Morin E."/>
            <person name="Grelet G."/>
            <person name="Kuo A."/>
            <person name="Kohler A."/>
            <person name="Daghino S."/>
            <person name="Barry K."/>
            <person name="Choi C."/>
            <person name="Cichocki N."/>
            <person name="Clum A."/>
            <person name="Copeland A."/>
            <person name="Hainaut M."/>
            <person name="Haridas S."/>
            <person name="Labutti K."/>
            <person name="Lindquist E."/>
            <person name="Lipzen A."/>
            <person name="Khouja H.-R."/>
            <person name="Murat C."/>
            <person name="Ohm R."/>
            <person name="Olson A."/>
            <person name="Spatafora J."/>
            <person name="Veneault-Fourrey C."/>
            <person name="Henrissat B."/>
            <person name="Grigoriev I."/>
            <person name="Martin F."/>
            <person name="Perotto S."/>
        </authorList>
    </citation>
    <scope>NUCLEOTIDE SEQUENCE [LARGE SCALE GENOMIC DNA]</scope>
    <source>
        <strain evidence="2 3">E</strain>
    </source>
</reference>
<keyword evidence="1" id="KW-0472">Membrane</keyword>
<evidence type="ECO:0000256" key="1">
    <source>
        <dbReference type="SAM" id="Phobius"/>
    </source>
</evidence>
<protein>
    <submittedName>
        <fullName evidence="2">Uncharacterized protein</fullName>
    </submittedName>
</protein>
<sequence length="110" mass="12176">METGVCTIVAAANPVMVVRVEVVIVLVFVVVIMAGEVRQVYFFADVIVRKSSQVKPSQAKSSQVNDSPQEILLKKEKEACPKKTSVASPNLRMCTMLRMSTADDSSRSWW</sequence>
<evidence type="ECO:0000313" key="2">
    <source>
        <dbReference type="EMBL" id="PMD57895.1"/>
    </source>
</evidence>
<organism evidence="2 3">
    <name type="scientific">Hyaloscypha bicolor E</name>
    <dbReference type="NCBI Taxonomy" id="1095630"/>
    <lineage>
        <taxon>Eukaryota</taxon>
        <taxon>Fungi</taxon>
        <taxon>Dikarya</taxon>
        <taxon>Ascomycota</taxon>
        <taxon>Pezizomycotina</taxon>
        <taxon>Leotiomycetes</taxon>
        <taxon>Helotiales</taxon>
        <taxon>Hyaloscyphaceae</taxon>
        <taxon>Hyaloscypha</taxon>
        <taxon>Hyaloscypha bicolor</taxon>
    </lineage>
</organism>
<dbReference type="RefSeq" id="XP_024734799.1">
    <property type="nucleotide sequence ID" value="XM_024887033.1"/>
</dbReference>
<keyword evidence="3" id="KW-1185">Reference proteome</keyword>
<accession>A0A2J6T4E7</accession>
<feature type="transmembrane region" description="Helical" evidence="1">
    <location>
        <begin position="22"/>
        <end position="44"/>
    </location>
</feature>
<dbReference type="Proteomes" id="UP000235371">
    <property type="component" value="Unassembled WGS sequence"/>
</dbReference>
<dbReference type="EMBL" id="KZ613843">
    <property type="protein sequence ID" value="PMD57895.1"/>
    <property type="molecule type" value="Genomic_DNA"/>
</dbReference>
<dbReference type="AlphaFoldDB" id="A0A2J6T4E7"/>
<gene>
    <name evidence="2" type="ORF">K444DRAFT_664992</name>
</gene>
<keyword evidence="1" id="KW-0812">Transmembrane</keyword>
<name>A0A2J6T4E7_9HELO</name>
<dbReference type="InParanoid" id="A0A2J6T4E7"/>